<feature type="transmembrane region" description="Helical" evidence="1">
    <location>
        <begin position="34"/>
        <end position="53"/>
    </location>
</feature>
<sequence length="247" mass="27386">MPHLIANRPRLYSLAKEGPDARGQFRWETINAMTYKLGGVVFVVGSILFFPALEAWSDLGAWLFVIGSIMYLAVNLHDLLEVIRHRREAGHHPVRTGLNLRVAKLRLESLAVGVYLSGSVLFIVGSLFFLSEIDWVAGGAWCFMVGSVLFVVGASVNILQIVQAETLVTMQLMNLTAVSYVIGSVLFAVASVPYLWTFDSSQDRRVLLSYLAAQFVLGSVLFLVGGLFNYRRAWLVIRRRPSHAQAG</sequence>
<dbReference type="PANTHER" id="PTHR34967">
    <property type="entry name" value="OS02G0257200 PROTEIN"/>
    <property type="match status" value="1"/>
</dbReference>
<name>A0AAW9RU96_9HYPH</name>
<feature type="domain" description="YrhK" evidence="2">
    <location>
        <begin position="106"/>
        <end position="160"/>
    </location>
</feature>
<evidence type="ECO:0000313" key="4">
    <source>
        <dbReference type="Proteomes" id="UP001378188"/>
    </source>
</evidence>
<proteinExistence type="predicted"/>
<feature type="transmembrane region" description="Helical" evidence="1">
    <location>
        <begin position="208"/>
        <end position="230"/>
    </location>
</feature>
<feature type="transmembrane region" description="Helical" evidence="1">
    <location>
        <begin position="59"/>
        <end position="77"/>
    </location>
</feature>
<organism evidence="3 4">
    <name type="scientific">Microbaculum marinum</name>
    <dbReference type="NCBI Taxonomy" id="1764581"/>
    <lineage>
        <taxon>Bacteria</taxon>
        <taxon>Pseudomonadati</taxon>
        <taxon>Pseudomonadota</taxon>
        <taxon>Alphaproteobacteria</taxon>
        <taxon>Hyphomicrobiales</taxon>
        <taxon>Tepidamorphaceae</taxon>
        <taxon>Microbaculum</taxon>
    </lineage>
</organism>
<dbReference type="Pfam" id="PF14145">
    <property type="entry name" value="YrhK"/>
    <property type="match status" value="2"/>
</dbReference>
<feature type="domain" description="YrhK" evidence="2">
    <location>
        <begin position="26"/>
        <end position="81"/>
    </location>
</feature>
<feature type="transmembrane region" description="Helical" evidence="1">
    <location>
        <begin position="136"/>
        <end position="160"/>
    </location>
</feature>
<dbReference type="PANTHER" id="PTHR34967:SF1">
    <property type="entry name" value="OS02G0257200 PROTEIN"/>
    <property type="match status" value="1"/>
</dbReference>
<dbReference type="EMBL" id="JAZHOF010000002">
    <property type="protein sequence ID" value="MEJ8571136.1"/>
    <property type="molecule type" value="Genomic_DNA"/>
</dbReference>
<dbReference type="AlphaFoldDB" id="A0AAW9RU96"/>
<reference evidence="3 4" key="1">
    <citation type="submission" date="2024-02" db="EMBL/GenBank/DDBJ databases">
        <title>Genome analysis and characterization of Microbaculum marinisediminis sp. nov., isolated from marine sediment.</title>
        <authorList>
            <person name="Du Z.-J."/>
            <person name="Ye Y.-Q."/>
            <person name="Zhang Z.-R."/>
            <person name="Yuan S.-M."/>
            <person name="Zhang X.-Y."/>
        </authorList>
    </citation>
    <scope>NUCLEOTIDE SEQUENCE [LARGE SCALE GENOMIC DNA]</scope>
    <source>
        <strain evidence="3 4">SDUM1044001</strain>
    </source>
</reference>
<dbReference type="InterPro" id="IPR025424">
    <property type="entry name" value="YrhK_domain"/>
</dbReference>
<evidence type="ECO:0000256" key="1">
    <source>
        <dbReference type="SAM" id="Phobius"/>
    </source>
</evidence>
<accession>A0AAW9RU96</accession>
<dbReference type="RefSeq" id="WP_340328819.1">
    <property type="nucleotide sequence ID" value="NZ_JAZHOF010000002.1"/>
</dbReference>
<protein>
    <submittedName>
        <fullName evidence="3">YrhK family protein</fullName>
    </submittedName>
</protein>
<keyword evidence="4" id="KW-1185">Reference proteome</keyword>
<keyword evidence="1" id="KW-0472">Membrane</keyword>
<evidence type="ECO:0000259" key="2">
    <source>
        <dbReference type="Pfam" id="PF14145"/>
    </source>
</evidence>
<feature type="transmembrane region" description="Helical" evidence="1">
    <location>
        <begin position="172"/>
        <end position="196"/>
    </location>
</feature>
<evidence type="ECO:0000313" key="3">
    <source>
        <dbReference type="EMBL" id="MEJ8571136.1"/>
    </source>
</evidence>
<keyword evidence="1" id="KW-1133">Transmembrane helix</keyword>
<dbReference type="Proteomes" id="UP001378188">
    <property type="component" value="Unassembled WGS sequence"/>
</dbReference>
<keyword evidence="1" id="KW-0812">Transmembrane</keyword>
<gene>
    <name evidence="3" type="ORF">V3328_06610</name>
</gene>
<comment type="caution">
    <text evidence="3">The sequence shown here is derived from an EMBL/GenBank/DDBJ whole genome shotgun (WGS) entry which is preliminary data.</text>
</comment>
<feature type="transmembrane region" description="Helical" evidence="1">
    <location>
        <begin position="110"/>
        <end position="130"/>
    </location>
</feature>